<dbReference type="Gene3D" id="1.10.10.10">
    <property type="entry name" value="Winged helix-like DNA-binding domain superfamily/Winged helix DNA-binding domain"/>
    <property type="match status" value="1"/>
</dbReference>
<keyword evidence="1" id="KW-0238">DNA-binding</keyword>
<gene>
    <name evidence="1" type="ORF">GGQ88_004134</name>
</gene>
<evidence type="ECO:0000313" key="2">
    <source>
        <dbReference type="Proteomes" id="UP000562395"/>
    </source>
</evidence>
<reference evidence="1 2" key="1">
    <citation type="submission" date="2020-08" db="EMBL/GenBank/DDBJ databases">
        <title>Genomic Encyclopedia of Type Strains, Phase IV (KMG-IV): sequencing the most valuable type-strain genomes for metagenomic binning, comparative biology and taxonomic classification.</title>
        <authorList>
            <person name="Goeker M."/>
        </authorList>
    </citation>
    <scope>NUCLEOTIDE SEQUENCE [LARGE SCALE GENOMIC DNA]</scope>
    <source>
        <strain evidence="1 2">DSM 14552</strain>
    </source>
</reference>
<keyword evidence="2" id="KW-1185">Reference proteome</keyword>
<organism evidence="1 2">
    <name type="scientific">Novosphingobium hassiacum</name>
    <dbReference type="NCBI Taxonomy" id="173676"/>
    <lineage>
        <taxon>Bacteria</taxon>
        <taxon>Pseudomonadati</taxon>
        <taxon>Pseudomonadota</taxon>
        <taxon>Alphaproteobacteria</taxon>
        <taxon>Sphingomonadales</taxon>
        <taxon>Sphingomonadaceae</taxon>
        <taxon>Novosphingobium</taxon>
    </lineage>
</organism>
<dbReference type="InterPro" id="IPR036390">
    <property type="entry name" value="WH_DNA-bd_sf"/>
</dbReference>
<accession>A0A7W6EY13</accession>
<dbReference type="GO" id="GO:0003677">
    <property type="term" value="F:DNA binding"/>
    <property type="evidence" value="ECO:0007669"/>
    <property type="project" value="UniProtKB-KW"/>
</dbReference>
<dbReference type="AlphaFoldDB" id="A0A7W6EY13"/>
<dbReference type="SUPFAM" id="SSF46785">
    <property type="entry name" value="Winged helix' DNA-binding domain"/>
    <property type="match status" value="1"/>
</dbReference>
<name>A0A7W6EY13_9SPHN</name>
<sequence length="88" mass="10239">MTNIDNFNIIEASKSFKKKYGIDLLREEAKILILLEKHGGLSTKNLMSFLNISNRGFYLKIKSLTEEGKIYTEECKTDRRVKIIKIKN</sequence>
<dbReference type="RefSeq" id="WP_145907851.1">
    <property type="nucleotide sequence ID" value="NZ_JACICY010000025.1"/>
</dbReference>
<dbReference type="EMBL" id="JACICY010000025">
    <property type="protein sequence ID" value="MBB3862831.1"/>
    <property type="molecule type" value="Genomic_DNA"/>
</dbReference>
<proteinExistence type="predicted"/>
<dbReference type="InterPro" id="IPR036388">
    <property type="entry name" value="WH-like_DNA-bd_sf"/>
</dbReference>
<dbReference type="Proteomes" id="UP000562395">
    <property type="component" value="Unassembled WGS sequence"/>
</dbReference>
<protein>
    <submittedName>
        <fullName evidence="1">DNA-binding MarR family transcriptional regulator</fullName>
    </submittedName>
</protein>
<evidence type="ECO:0000313" key="1">
    <source>
        <dbReference type="EMBL" id="MBB3862831.1"/>
    </source>
</evidence>
<comment type="caution">
    <text evidence="1">The sequence shown here is derived from an EMBL/GenBank/DDBJ whole genome shotgun (WGS) entry which is preliminary data.</text>
</comment>